<accession>A0A060HID7</accession>
<proteinExistence type="inferred from homology"/>
<organism evidence="2 3">
    <name type="scientific">Nitrososphaera viennensis EN76</name>
    <dbReference type="NCBI Taxonomy" id="926571"/>
    <lineage>
        <taxon>Archaea</taxon>
        <taxon>Nitrososphaerota</taxon>
        <taxon>Nitrososphaeria</taxon>
        <taxon>Nitrososphaerales</taxon>
        <taxon>Nitrososphaeraceae</taxon>
        <taxon>Nitrososphaera</taxon>
    </lineage>
</organism>
<evidence type="ECO:0000313" key="3">
    <source>
        <dbReference type="Proteomes" id="UP000027093"/>
    </source>
</evidence>
<dbReference type="EMBL" id="CP007536">
    <property type="protein sequence ID" value="AIC15298.1"/>
    <property type="molecule type" value="Genomic_DNA"/>
</dbReference>
<dbReference type="Gene3D" id="3.30.70.120">
    <property type="match status" value="1"/>
</dbReference>
<dbReference type="InterPro" id="IPR015867">
    <property type="entry name" value="N-reg_PII/ATP_PRibTrfase_C"/>
</dbReference>
<dbReference type="STRING" id="926571.NVIE_010710"/>
<dbReference type="PANTHER" id="PTHR35983">
    <property type="entry name" value="UPF0166 PROTEIN TM_0021"/>
    <property type="match status" value="1"/>
</dbReference>
<reference evidence="2 3" key="1">
    <citation type="journal article" date="2014" name="Int. J. Syst. Evol. Microbiol.">
        <title>Nitrososphaera viennensis gen. nov., sp. nov., an aerobic and mesophilic, ammonia-oxidizing archaeon from soil and a member of the archaeal phylum Thaumarchaeota.</title>
        <authorList>
            <person name="Stieglmeier M."/>
            <person name="Klingl A."/>
            <person name="Alves R.J."/>
            <person name="Rittmann S.K."/>
            <person name="Melcher M."/>
            <person name="Leisch N."/>
            <person name="Schleper C."/>
        </authorList>
    </citation>
    <scope>NUCLEOTIDE SEQUENCE [LARGE SCALE GENOMIC DNA]</scope>
    <source>
        <strain evidence="2">EN76</strain>
    </source>
</reference>
<evidence type="ECO:0000313" key="2">
    <source>
        <dbReference type="EMBL" id="AIC15298.1"/>
    </source>
</evidence>
<dbReference type="AlphaFoldDB" id="A0A060HID7"/>
<dbReference type="KEGG" id="nvn:NVIE_010710"/>
<dbReference type="RefSeq" id="WP_075054335.1">
    <property type="nucleotide sequence ID" value="NZ_CP007536.1"/>
</dbReference>
<protein>
    <submittedName>
        <fullName evidence="2">DUF190 domain-containing protein</fullName>
    </submittedName>
</protein>
<dbReference type="SUPFAM" id="SSF54913">
    <property type="entry name" value="GlnB-like"/>
    <property type="match status" value="1"/>
</dbReference>
<sequence>MVARKMVALVIRIKKNDSFEGKRLERVLLDFFIRSGIDGATVWTGVNGFGKRGRSKVQIEGITVNMPLLIEVVDERKKIEPLLIEIKRMVDDNGLVTLHDVDVL</sequence>
<dbReference type="InterPro" id="IPR011322">
    <property type="entry name" value="N-reg_PII-like_a/b"/>
</dbReference>
<dbReference type="GeneID" id="74946329"/>
<dbReference type="Pfam" id="PF02641">
    <property type="entry name" value="DUF190"/>
    <property type="match status" value="1"/>
</dbReference>
<gene>
    <name evidence="2" type="ORF">NVIE_010710</name>
</gene>
<dbReference type="PANTHER" id="PTHR35983:SF1">
    <property type="entry name" value="UPF0166 PROTEIN TM_0021"/>
    <property type="match status" value="1"/>
</dbReference>
<dbReference type="InterPro" id="IPR003793">
    <property type="entry name" value="UPF0166"/>
</dbReference>
<dbReference type="HOGENOM" id="CLU_146749_2_0_2"/>
<dbReference type="OrthoDB" id="8505at2157"/>
<evidence type="ECO:0000256" key="1">
    <source>
        <dbReference type="ARBA" id="ARBA00010554"/>
    </source>
</evidence>
<dbReference type="Proteomes" id="UP000027093">
    <property type="component" value="Chromosome"/>
</dbReference>
<comment type="similarity">
    <text evidence="1">Belongs to the UPF0166 family.</text>
</comment>
<keyword evidence="3" id="KW-1185">Reference proteome</keyword>
<name>A0A060HID7_9ARCH</name>